<feature type="domain" description="Fibritin C-terminal" evidence="1">
    <location>
        <begin position="374"/>
        <end position="454"/>
    </location>
</feature>
<name>A0A2S1GLQ3_9CAUD</name>
<proteinExistence type="predicted"/>
<keyword evidence="3" id="KW-1185">Reference proteome</keyword>
<protein>
    <submittedName>
        <fullName evidence="2">Fibritin neck whiskers protein</fullName>
    </submittedName>
</protein>
<dbReference type="Gene3D" id="1.20.5.320">
    <property type="entry name" value="6-Phosphogluconate Dehydrogenase, domain 3"/>
    <property type="match status" value="3"/>
</dbReference>
<dbReference type="KEGG" id="vg:65112742"/>
<dbReference type="InterPro" id="IPR012473">
    <property type="entry name" value="Fibritin_C"/>
</dbReference>
<organism evidence="2 3">
    <name type="scientific">Erwinia phage Cronus</name>
    <dbReference type="NCBI Taxonomy" id="2163633"/>
    <lineage>
        <taxon>Viruses</taxon>
        <taxon>Duplodnaviria</taxon>
        <taxon>Heunggongvirae</taxon>
        <taxon>Uroviricota</taxon>
        <taxon>Caudoviricetes</taxon>
        <taxon>Pantevenvirales</taxon>
        <taxon>Straboviridae</taxon>
        <taxon>Tevenvirinae</taxon>
        <taxon>Risoevirus</taxon>
        <taxon>Risoevirus cronus</taxon>
        <taxon>Roskildevirus cronus</taxon>
    </lineage>
</organism>
<dbReference type="Proteomes" id="UP000246316">
    <property type="component" value="Segment"/>
</dbReference>
<dbReference type="SUPFAM" id="SSF58046">
    <property type="entry name" value="Fibritin"/>
    <property type="match status" value="2"/>
</dbReference>
<dbReference type="RefSeq" id="YP_010095108.1">
    <property type="nucleotide sequence ID" value="NC_055743.1"/>
</dbReference>
<evidence type="ECO:0000313" key="2">
    <source>
        <dbReference type="EMBL" id="AWD90309.1"/>
    </source>
</evidence>
<dbReference type="EMBL" id="MH059636">
    <property type="protein sequence ID" value="AWD90309.1"/>
    <property type="molecule type" value="Genomic_DNA"/>
</dbReference>
<evidence type="ECO:0000313" key="3">
    <source>
        <dbReference type="Proteomes" id="UP000246316"/>
    </source>
</evidence>
<accession>A0A2S1GLQ3</accession>
<dbReference type="Pfam" id="PF07921">
    <property type="entry name" value="Fibritin_C"/>
    <property type="match status" value="1"/>
</dbReference>
<dbReference type="PRINTS" id="PR01880">
    <property type="entry name" value="FIBRITIN"/>
</dbReference>
<sequence length="590" mass="62713">MITDLTLLKMPFTDGVPEDVEQKRIDWIKNGDKLTAASTKYGSDGRLNSAAYGINKNVETNTANDILIAAKINELTDGVNNINSALEVSSDADIVKQIGINKTNIETLQTSTAKTEDDVETLQINADHTSEDIGVFNPELDSVYRTLRGDLLWIKTEMGKYPAQDINGLTVIDGPASGMKARIMSNTDQLVKTTNRLTDLEQKVTDSDVGTLTNNVAIIRTELGPTSLATQRNVYQRLNDGETDIASVKLDAASVKVAIGFTNSKTINTRVTDLETSNTKVTTTLYSDDGVVNSLEKLTVEVGSTSDPLSLTGKVATNQNDITSIYAIIGKDTSSGMRSDIAWINQQIGVTQEGGNPTPGSILNRLDVLTANGNQIASTVQDVQSEIGNNTEGLKGSVNTLSTQMNGTGASTTTIEGVGVFNFSKSLSTKIETKIDEAPNDGRVYARKSKAWVSRPSSVARFVKDTYTFDLSGGSSNVPFASLTASALNSGLTVGSTSLTIVDAGVFNIKLLAEVSTVTQNVKFEVKVNGTTVFSNDPLVATLFTSGAVVRVDDIVKLAVNDVITIAVSSVAGDTNVVLNNLKITLTPTA</sequence>
<dbReference type="GeneID" id="65112742"/>
<reference evidence="2" key="1">
    <citation type="submission" date="2018-03" db="EMBL/GenBank/DDBJ databases">
        <title>Phage therapy in agriculture - a green tech approach to combat plant pathogenic bacteria.</title>
        <authorList>
            <person name="Carstens A.B."/>
            <person name="Djurhuus A.M."/>
            <person name="Hansen L.H."/>
        </authorList>
    </citation>
    <scope>NUCLEOTIDE SEQUENCE [LARGE SCALE GENOMIC DNA]</scope>
</reference>
<evidence type="ECO:0000259" key="1">
    <source>
        <dbReference type="Pfam" id="PF07921"/>
    </source>
</evidence>